<name>A0A087GWK8_ARAAL</name>
<dbReference type="Proteomes" id="UP000029120">
    <property type="component" value="Chromosome 5"/>
</dbReference>
<protein>
    <recommendedName>
        <fullName evidence="2">CCHC-type domain-containing protein</fullName>
    </recommendedName>
</protein>
<keyword evidence="1" id="KW-0863">Zinc-finger</keyword>
<keyword evidence="1" id="KW-0862">Zinc</keyword>
<dbReference type="PANTHER" id="PTHR35317">
    <property type="entry name" value="OS04G0629600 PROTEIN"/>
    <property type="match status" value="1"/>
</dbReference>
<dbReference type="Gene3D" id="4.10.60.10">
    <property type="entry name" value="Zinc finger, CCHC-type"/>
    <property type="match status" value="1"/>
</dbReference>
<sequence>MESYQELVNSSKVILDAGNYGFWKSRMKVVIGSIDVLAWKFVLVQREASVNVDAAGVRTPKPEETWTEDELKKAKFNSRALAAIHYSVSRKTFELIQGCETAKEAWNLLQSHYEGTQKVQNSRRDLIASRFENLKMEEHESIADFSSKLKSLAQEASTLGEKYKDQKLVNKFLRCLPSKFMAYKSALNVSQNTEELNFGEVVGMLQAHEMELDSVALEFKRTKNLPLTSCEKKEHGYDGENPMSLLVRRFDRALRKVEQEQGQRGFKSVLKQPEADKASRKSEIQCYECKGYNHVKTECPTVKRRDIRCSSCKEIGHTQLECVNDQKSRGERYMFPEEDSADEEELNNFVASIEIIEEENDSSDSESDEEHDDDLAETYKEVREMLIRLGQENSTLIKEKQRLEAVSEALKIELVAEKKLGHESVVLMKEKLVLATKVDMLEKELHSKRETSSQLQSQLDLYHKKIHIFAGTKQLDKILSYGRTEKSYSGLGYTGRDRPETEGIKFVSGRVSQPANYIPKKKNMKKKGCYFCGKLGHIKAVCYKFWGKVKEQRYQGNFTWNGFRN</sequence>
<dbReference type="GO" id="GO:0003676">
    <property type="term" value="F:nucleic acid binding"/>
    <property type="evidence" value="ECO:0007669"/>
    <property type="project" value="InterPro"/>
</dbReference>
<dbReference type="SUPFAM" id="SSF57756">
    <property type="entry name" value="Retrovirus zinc finger-like domains"/>
    <property type="match status" value="2"/>
</dbReference>
<dbReference type="GO" id="GO:0008270">
    <property type="term" value="F:zinc ion binding"/>
    <property type="evidence" value="ECO:0007669"/>
    <property type="project" value="UniProtKB-KW"/>
</dbReference>
<evidence type="ECO:0000256" key="1">
    <source>
        <dbReference type="PROSITE-ProRule" id="PRU00047"/>
    </source>
</evidence>
<evidence type="ECO:0000259" key="2">
    <source>
        <dbReference type="PROSITE" id="PS50158"/>
    </source>
</evidence>
<dbReference type="SMART" id="SM00343">
    <property type="entry name" value="ZnF_C2HC"/>
    <property type="match status" value="3"/>
</dbReference>
<dbReference type="OMA" id="LDERVWN"/>
<dbReference type="Gramene" id="KFK34260">
    <property type="protein sequence ID" value="KFK34260"/>
    <property type="gene ID" value="AALP_AA5G121900"/>
</dbReference>
<organism evidence="3 4">
    <name type="scientific">Arabis alpina</name>
    <name type="common">Alpine rock-cress</name>
    <dbReference type="NCBI Taxonomy" id="50452"/>
    <lineage>
        <taxon>Eukaryota</taxon>
        <taxon>Viridiplantae</taxon>
        <taxon>Streptophyta</taxon>
        <taxon>Embryophyta</taxon>
        <taxon>Tracheophyta</taxon>
        <taxon>Spermatophyta</taxon>
        <taxon>Magnoliopsida</taxon>
        <taxon>eudicotyledons</taxon>
        <taxon>Gunneridae</taxon>
        <taxon>Pentapetalae</taxon>
        <taxon>rosids</taxon>
        <taxon>malvids</taxon>
        <taxon>Brassicales</taxon>
        <taxon>Brassicaceae</taxon>
        <taxon>Arabideae</taxon>
        <taxon>Arabis</taxon>
    </lineage>
</organism>
<reference evidence="4" key="1">
    <citation type="journal article" date="2015" name="Nat. Plants">
        <title>Genome expansion of Arabis alpina linked with retrotransposition and reduced symmetric DNA methylation.</title>
        <authorList>
            <person name="Willing E.M."/>
            <person name="Rawat V."/>
            <person name="Mandakova T."/>
            <person name="Maumus F."/>
            <person name="James G.V."/>
            <person name="Nordstroem K.J."/>
            <person name="Becker C."/>
            <person name="Warthmann N."/>
            <person name="Chica C."/>
            <person name="Szarzynska B."/>
            <person name="Zytnicki M."/>
            <person name="Albani M.C."/>
            <person name="Kiefer C."/>
            <person name="Bergonzi S."/>
            <person name="Castaings L."/>
            <person name="Mateos J.L."/>
            <person name="Berns M.C."/>
            <person name="Bujdoso N."/>
            <person name="Piofczyk T."/>
            <person name="de Lorenzo L."/>
            <person name="Barrero-Sicilia C."/>
            <person name="Mateos I."/>
            <person name="Piednoel M."/>
            <person name="Hagmann J."/>
            <person name="Chen-Min-Tao R."/>
            <person name="Iglesias-Fernandez R."/>
            <person name="Schuster S.C."/>
            <person name="Alonso-Blanco C."/>
            <person name="Roudier F."/>
            <person name="Carbonero P."/>
            <person name="Paz-Ares J."/>
            <person name="Davis S.J."/>
            <person name="Pecinka A."/>
            <person name="Quesneville H."/>
            <person name="Colot V."/>
            <person name="Lysak M.A."/>
            <person name="Weigel D."/>
            <person name="Coupland G."/>
            <person name="Schneeberger K."/>
        </authorList>
    </citation>
    <scope>NUCLEOTIDE SEQUENCE [LARGE SCALE GENOMIC DNA]</scope>
    <source>
        <strain evidence="4">cv. Pajares</strain>
    </source>
</reference>
<dbReference type="OrthoDB" id="1112623at2759"/>
<evidence type="ECO:0000313" key="4">
    <source>
        <dbReference type="Proteomes" id="UP000029120"/>
    </source>
</evidence>
<dbReference type="EMBL" id="CM002873">
    <property type="protein sequence ID" value="KFK34260.1"/>
    <property type="molecule type" value="Genomic_DNA"/>
</dbReference>
<dbReference type="PROSITE" id="PS50158">
    <property type="entry name" value="ZF_CCHC"/>
    <property type="match status" value="1"/>
</dbReference>
<proteinExistence type="predicted"/>
<dbReference type="PANTHER" id="PTHR35317:SF23">
    <property type="entry name" value="OS04G0629600 PROTEIN"/>
    <property type="match status" value="1"/>
</dbReference>
<gene>
    <name evidence="3" type="ordered locus">AALP_Aa5g121900</name>
</gene>
<dbReference type="InterPro" id="IPR036875">
    <property type="entry name" value="Znf_CCHC_sf"/>
</dbReference>
<dbReference type="InterPro" id="IPR001878">
    <property type="entry name" value="Znf_CCHC"/>
</dbReference>
<dbReference type="eggNOG" id="KOG0017">
    <property type="taxonomic scope" value="Eukaryota"/>
</dbReference>
<keyword evidence="4" id="KW-1185">Reference proteome</keyword>
<evidence type="ECO:0000313" key="3">
    <source>
        <dbReference type="EMBL" id="KFK34260.1"/>
    </source>
</evidence>
<dbReference type="AlphaFoldDB" id="A0A087GWK8"/>
<accession>A0A087GWK8</accession>
<dbReference type="Pfam" id="PF14223">
    <property type="entry name" value="Retrotran_gag_2"/>
    <property type="match status" value="1"/>
</dbReference>
<feature type="domain" description="CCHC-type" evidence="2">
    <location>
        <begin position="529"/>
        <end position="542"/>
    </location>
</feature>
<keyword evidence="1" id="KW-0479">Metal-binding</keyword>